<dbReference type="InterPro" id="IPR036388">
    <property type="entry name" value="WH-like_DNA-bd_sf"/>
</dbReference>
<dbReference type="InterPro" id="IPR036390">
    <property type="entry name" value="WH_DNA-bd_sf"/>
</dbReference>
<proteinExistence type="predicted"/>
<dbReference type="CDD" id="cd00090">
    <property type="entry name" value="HTH_ARSR"/>
    <property type="match status" value="1"/>
</dbReference>
<feature type="domain" description="Transcription regulator PadR N-terminal" evidence="2">
    <location>
        <begin position="80"/>
        <end position="148"/>
    </location>
</feature>
<dbReference type="PANTHER" id="PTHR43252:SF2">
    <property type="entry name" value="TRANSCRIPTION REGULATOR, PADR-LIKE FAMILY"/>
    <property type="match status" value="1"/>
</dbReference>
<dbReference type="InterPro" id="IPR011991">
    <property type="entry name" value="ArsR-like_HTH"/>
</dbReference>
<organism evidence="3 4">
    <name type="scientific">Lysinimonas soli</name>
    <dbReference type="NCBI Taxonomy" id="1074233"/>
    <lineage>
        <taxon>Bacteria</taxon>
        <taxon>Bacillati</taxon>
        <taxon>Actinomycetota</taxon>
        <taxon>Actinomycetes</taxon>
        <taxon>Micrococcales</taxon>
        <taxon>Microbacteriaceae</taxon>
        <taxon>Lysinimonas</taxon>
    </lineage>
</organism>
<name>A0ABW0NTH5_9MICO</name>
<dbReference type="EMBL" id="JBHSMG010000002">
    <property type="protein sequence ID" value="MFC5502849.1"/>
    <property type="molecule type" value="Genomic_DNA"/>
</dbReference>
<evidence type="ECO:0000313" key="4">
    <source>
        <dbReference type="Proteomes" id="UP001596039"/>
    </source>
</evidence>
<sequence>MRYNNFDPRAAALAAARFHHGMPGEHGHDEHTGRGRGGRGGFGPGFGGFPGGFGPEMMRDFAQAWGGHGRARKGDVRAAILSLLAEAPATGYALIKGIAERTDQTWRPSPGSVYPTLQQLVDEGLVRQQGDGGRTDYELTEEGTAYVAEHKEQLDAAWQTAGPRGGVDQEFMASIGRLFDAVKQFPRSATAEQRAAATAKIDELRRELYRILAD</sequence>
<dbReference type="Pfam" id="PF03551">
    <property type="entry name" value="PadR"/>
    <property type="match status" value="1"/>
</dbReference>
<evidence type="ECO:0000313" key="3">
    <source>
        <dbReference type="EMBL" id="MFC5502849.1"/>
    </source>
</evidence>
<comment type="caution">
    <text evidence="3">The sequence shown here is derived from an EMBL/GenBank/DDBJ whole genome shotgun (WGS) entry which is preliminary data.</text>
</comment>
<feature type="compositionally biased region" description="Basic and acidic residues" evidence="1">
    <location>
        <begin position="22"/>
        <end position="33"/>
    </location>
</feature>
<dbReference type="PANTHER" id="PTHR43252">
    <property type="entry name" value="TRANSCRIPTIONAL REGULATOR YQJI"/>
    <property type="match status" value="1"/>
</dbReference>
<protein>
    <submittedName>
        <fullName evidence="3">PadR family transcriptional regulator</fullName>
    </submittedName>
</protein>
<dbReference type="RefSeq" id="WP_386740549.1">
    <property type="nucleotide sequence ID" value="NZ_JBHSMG010000002.1"/>
</dbReference>
<dbReference type="InterPro" id="IPR005149">
    <property type="entry name" value="Tscrpt_reg_PadR_N"/>
</dbReference>
<dbReference type="Gene3D" id="1.10.10.10">
    <property type="entry name" value="Winged helix-like DNA-binding domain superfamily/Winged helix DNA-binding domain"/>
    <property type="match status" value="1"/>
</dbReference>
<feature type="region of interest" description="Disordered" evidence="1">
    <location>
        <begin position="20"/>
        <end position="44"/>
    </location>
</feature>
<dbReference type="Proteomes" id="UP001596039">
    <property type="component" value="Unassembled WGS sequence"/>
</dbReference>
<gene>
    <name evidence="3" type="ORF">ACFPJ4_11415</name>
</gene>
<evidence type="ECO:0000259" key="2">
    <source>
        <dbReference type="Pfam" id="PF03551"/>
    </source>
</evidence>
<evidence type="ECO:0000256" key="1">
    <source>
        <dbReference type="SAM" id="MobiDB-lite"/>
    </source>
</evidence>
<reference evidence="4" key="1">
    <citation type="journal article" date="2019" name="Int. J. Syst. Evol. Microbiol.">
        <title>The Global Catalogue of Microorganisms (GCM) 10K type strain sequencing project: providing services to taxonomists for standard genome sequencing and annotation.</title>
        <authorList>
            <consortium name="The Broad Institute Genomics Platform"/>
            <consortium name="The Broad Institute Genome Sequencing Center for Infectious Disease"/>
            <person name="Wu L."/>
            <person name="Ma J."/>
        </authorList>
    </citation>
    <scope>NUCLEOTIDE SEQUENCE [LARGE SCALE GENOMIC DNA]</scope>
    <source>
        <strain evidence="4">CGMCC 4.6997</strain>
    </source>
</reference>
<accession>A0ABW0NTH5</accession>
<keyword evidence="4" id="KW-1185">Reference proteome</keyword>
<dbReference type="SUPFAM" id="SSF46785">
    <property type="entry name" value="Winged helix' DNA-binding domain"/>
    <property type="match status" value="1"/>
</dbReference>